<dbReference type="RefSeq" id="WP_261693481.1">
    <property type="nucleotide sequence ID" value="NZ_CP104694.1"/>
</dbReference>
<keyword evidence="7" id="KW-1185">Reference proteome</keyword>
<evidence type="ECO:0000256" key="4">
    <source>
        <dbReference type="ARBA" id="ARBA00023163"/>
    </source>
</evidence>
<dbReference type="PANTHER" id="PTHR43133:SF39">
    <property type="entry name" value="SIMILAR TO RNA POLYMERASE SIGMA-E FACTOR"/>
    <property type="match status" value="1"/>
</dbReference>
<evidence type="ECO:0000313" key="7">
    <source>
        <dbReference type="Proteomes" id="UP001064632"/>
    </source>
</evidence>
<evidence type="ECO:0000256" key="3">
    <source>
        <dbReference type="ARBA" id="ARBA00023082"/>
    </source>
</evidence>
<proteinExistence type="inferred from homology"/>
<dbReference type="PANTHER" id="PTHR43133">
    <property type="entry name" value="RNA POLYMERASE ECF-TYPE SIGMA FACTO"/>
    <property type="match status" value="1"/>
</dbReference>
<evidence type="ECO:0000256" key="1">
    <source>
        <dbReference type="ARBA" id="ARBA00010641"/>
    </source>
</evidence>
<protein>
    <submittedName>
        <fullName evidence="6">ECF-type sigma factor</fullName>
    </submittedName>
</protein>
<evidence type="ECO:0000256" key="2">
    <source>
        <dbReference type="ARBA" id="ARBA00023015"/>
    </source>
</evidence>
<evidence type="ECO:0000259" key="5">
    <source>
        <dbReference type="Pfam" id="PF07638"/>
    </source>
</evidence>
<dbReference type="NCBIfam" id="TIGR02937">
    <property type="entry name" value="sigma70-ECF"/>
    <property type="match status" value="1"/>
</dbReference>
<dbReference type="SUPFAM" id="SSF88659">
    <property type="entry name" value="Sigma3 and sigma4 domains of RNA polymerase sigma factors"/>
    <property type="match status" value="1"/>
</dbReference>
<sequence>MGQTDSDTTVLLAQWNDGSAAAGDALLKRFYDELRKLAAAQLGREWGGKTLQATELVHEAWFRLCGDQQPSFANRRHFFGSAARAMRQALIDRARGRQAEKRGGSAEKIQLDEILELSGNPDVDLLELDNALRQLELLDERQVQIVELRYFLGLSIEQTGEALGLHPSTVNRQWESARAWLLRTLSP</sequence>
<comment type="similarity">
    <text evidence="1">Belongs to the sigma-70 factor family. ECF subfamily.</text>
</comment>
<dbReference type="EMBL" id="CP104694">
    <property type="protein sequence ID" value="UXI66497.1"/>
    <property type="molecule type" value="Genomic_DNA"/>
</dbReference>
<gene>
    <name evidence="6" type="ORF">N4264_17305</name>
</gene>
<organism evidence="6 7">
    <name type="scientific">Tahibacter amnicola</name>
    <dbReference type="NCBI Taxonomy" id="2976241"/>
    <lineage>
        <taxon>Bacteria</taxon>
        <taxon>Pseudomonadati</taxon>
        <taxon>Pseudomonadota</taxon>
        <taxon>Gammaproteobacteria</taxon>
        <taxon>Lysobacterales</taxon>
        <taxon>Rhodanobacteraceae</taxon>
        <taxon>Tahibacter</taxon>
    </lineage>
</organism>
<keyword evidence="3" id="KW-0731">Sigma factor</keyword>
<dbReference type="InterPro" id="IPR039425">
    <property type="entry name" value="RNA_pol_sigma-70-like"/>
</dbReference>
<dbReference type="Gene3D" id="1.10.1740.10">
    <property type="match status" value="1"/>
</dbReference>
<dbReference type="NCBIfam" id="TIGR02999">
    <property type="entry name" value="Sig-70_X6"/>
    <property type="match status" value="1"/>
</dbReference>
<dbReference type="InterPro" id="IPR013324">
    <property type="entry name" value="RNA_pol_sigma_r3/r4-like"/>
</dbReference>
<reference evidence="6" key="1">
    <citation type="submission" date="2022-09" db="EMBL/GenBank/DDBJ databases">
        <title>Tahibacter sp. nov., isolated from a fresh water.</title>
        <authorList>
            <person name="Baek J.H."/>
            <person name="Lee J.K."/>
            <person name="Kim J.M."/>
            <person name="Jeon C.O."/>
        </authorList>
    </citation>
    <scope>NUCLEOTIDE SEQUENCE</scope>
    <source>
        <strain evidence="6">W38</strain>
    </source>
</reference>
<dbReference type="InterPro" id="IPR013325">
    <property type="entry name" value="RNA_pol_sigma_r2"/>
</dbReference>
<name>A0ABY6B9N3_9GAMM</name>
<accession>A0ABY6B9N3</accession>
<dbReference type="InterPro" id="IPR014284">
    <property type="entry name" value="RNA_pol_sigma-70_dom"/>
</dbReference>
<dbReference type="InterPro" id="IPR036388">
    <property type="entry name" value="WH-like_DNA-bd_sf"/>
</dbReference>
<dbReference type="Gene3D" id="1.10.10.10">
    <property type="entry name" value="Winged helix-like DNA-binding domain superfamily/Winged helix DNA-binding domain"/>
    <property type="match status" value="1"/>
</dbReference>
<dbReference type="Proteomes" id="UP001064632">
    <property type="component" value="Chromosome"/>
</dbReference>
<keyword evidence="4" id="KW-0804">Transcription</keyword>
<feature type="domain" description="RNA polymerase sigma-70 ECF-like HTH" evidence="5">
    <location>
        <begin position="7"/>
        <end position="185"/>
    </location>
</feature>
<dbReference type="SUPFAM" id="SSF88946">
    <property type="entry name" value="Sigma2 domain of RNA polymerase sigma factors"/>
    <property type="match status" value="1"/>
</dbReference>
<dbReference type="InterPro" id="IPR053812">
    <property type="entry name" value="HTH_Sigma70_ECF-like"/>
</dbReference>
<keyword evidence="2" id="KW-0805">Transcription regulation</keyword>
<evidence type="ECO:0000313" key="6">
    <source>
        <dbReference type="EMBL" id="UXI66497.1"/>
    </source>
</evidence>
<dbReference type="Pfam" id="PF07638">
    <property type="entry name" value="Sigma70_ECF"/>
    <property type="match status" value="1"/>
</dbReference>
<dbReference type="InterPro" id="IPR011517">
    <property type="entry name" value="RNA_pol_sigma70_ECF-like"/>
</dbReference>